<keyword evidence="4 14" id="KW-1003">Cell membrane</keyword>
<comment type="caution">
    <text evidence="19">The sequence shown here is derived from an EMBL/GenBank/DDBJ whole genome shotgun (WGS) entry which is preliminary data.</text>
</comment>
<dbReference type="SUPFAM" id="SSF81464">
    <property type="entry name" value="Cytochrome c oxidase subunit II-like, transmembrane region"/>
    <property type="match status" value="1"/>
</dbReference>
<evidence type="ECO:0000256" key="10">
    <source>
        <dbReference type="ARBA" id="ARBA00023002"/>
    </source>
</evidence>
<dbReference type="SUPFAM" id="SSF49503">
    <property type="entry name" value="Cupredoxins"/>
    <property type="match status" value="1"/>
</dbReference>
<dbReference type="Pfam" id="PF00116">
    <property type="entry name" value="COX2"/>
    <property type="match status" value="1"/>
</dbReference>
<dbReference type="RefSeq" id="WP_379594684.1">
    <property type="nucleotide sequence ID" value="NZ_JBHRTN010000004.1"/>
</dbReference>
<evidence type="ECO:0000313" key="19">
    <source>
        <dbReference type="EMBL" id="MFC3124274.1"/>
    </source>
</evidence>
<dbReference type="InterPro" id="IPR008972">
    <property type="entry name" value="Cupredoxin"/>
</dbReference>
<feature type="region of interest" description="Disordered" evidence="15">
    <location>
        <begin position="297"/>
        <end position="349"/>
    </location>
</feature>
<keyword evidence="10 14" id="KW-0560">Oxidoreductase</keyword>
<dbReference type="InterPro" id="IPR036257">
    <property type="entry name" value="Cyt_c_oxidase_su2_TM_sf"/>
</dbReference>
<feature type="compositionally biased region" description="Low complexity" evidence="15">
    <location>
        <begin position="307"/>
        <end position="328"/>
    </location>
</feature>
<evidence type="ECO:0000256" key="12">
    <source>
        <dbReference type="ARBA" id="ARBA00023139"/>
    </source>
</evidence>
<feature type="domain" description="Cytochrome oxidase subunit II copper A binding" evidence="17">
    <location>
        <begin position="130"/>
        <end position="242"/>
    </location>
</feature>
<evidence type="ECO:0000256" key="16">
    <source>
        <dbReference type="SAM" id="Phobius"/>
    </source>
</evidence>
<keyword evidence="8 14" id="KW-0249">Electron transport</keyword>
<name>A0ABV7FV73_9PROT</name>
<protein>
    <recommendedName>
        <fullName evidence="14">Ubiquinol oxidase subunit 2</fullName>
    </recommendedName>
</protein>
<evidence type="ECO:0000256" key="7">
    <source>
        <dbReference type="ARBA" id="ARBA00022729"/>
    </source>
</evidence>
<evidence type="ECO:0000313" key="20">
    <source>
        <dbReference type="Proteomes" id="UP001595593"/>
    </source>
</evidence>
<comment type="subcellular location">
    <subcellularLocation>
        <location evidence="1">Cell membrane</location>
        <topology evidence="1">Multi-pass membrane protein</topology>
    </subcellularLocation>
</comment>
<keyword evidence="13" id="KW-0449">Lipoprotein</keyword>
<evidence type="ECO:0000256" key="15">
    <source>
        <dbReference type="SAM" id="MobiDB-lite"/>
    </source>
</evidence>
<accession>A0ABV7FV73</accession>
<evidence type="ECO:0000256" key="9">
    <source>
        <dbReference type="ARBA" id="ARBA00022989"/>
    </source>
</evidence>
<keyword evidence="3 14" id="KW-0813">Transport</keyword>
<reference evidence="20" key="1">
    <citation type="journal article" date="2019" name="Int. J. Syst. Evol. Microbiol.">
        <title>The Global Catalogue of Microorganisms (GCM) 10K type strain sequencing project: providing services to taxonomists for standard genome sequencing and annotation.</title>
        <authorList>
            <consortium name="The Broad Institute Genomics Platform"/>
            <consortium name="The Broad Institute Genome Sequencing Center for Infectious Disease"/>
            <person name="Wu L."/>
            <person name="Ma J."/>
        </authorList>
    </citation>
    <scope>NUCLEOTIDE SEQUENCE [LARGE SCALE GENOMIC DNA]</scope>
    <source>
        <strain evidence="20">KCTC 52094</strain>
    </source>
</reference>
<organism evidence="19 20">
    <name type="scientific">Teichococcus globiformis</name>
    <dbReference type="NCBI Taxonomy" id="2307229"/>
    <lineage>
        <taxon>Bacteria</taxon>
        <taxon>Pseudomonadati</taxon>
        <taxon>Pseudomonadota</taxon>
        <taxon>Alphaproteobacteria</taxon>
        <taxon>Acetobacterales</taxon>
        <taxon>Roseomonadaceae</taxon>
        <taxon>Roseomonas</taxon>
    </lineage>
</organism>
<dbReference type="InterPro" id="IPR011759">
    <property type="entry name" value="Cyt_c_oxidase_su2_TM_dom"/>
</dbReference>
<keyword evidence="11 14" id="KW-0472">Membrane</keyword>
<evidence type="ECO:0000259" key="17">
    <source>
        <dbReference type="PROSITE" id="PS50857"/>
    </source>
</evidence>
<proteinExistence type="inferred from homology"/>
<dbReference type="PANTHER" id="PTHR22888:SF18">
    <property type="entry name" value="CYTOCHROME BO(3) UBIQUINOL OXIDASE SUBUNIT 2"/>
    <property type="match status" value="1"/>
</dbReference>
<evidence type="ECO:0000259" key="18">
    <source>
        <dbReference type="PROSITE" id="PS50999"/>
    </source>
</evidence>
<evidence type="ECO:0000256" key="8">
    <source>
        <dbReference type="ARBA" id="ARBA00022982"/>
    </source>
</evidence>
<keyword evidence="7" id="KW-0732">Signal</keyword>
<dbReference type="Proteomes" id="UP001595593">
    <property type="component" value="Unassembled WGS sequence"/>
</dbReference>
<dbReference type="PIRSF" id="PIRSF000292">
    <property type="entry name" value="Ubi_od_II"/>
    <property type="match status" value="1"/>
</dbReference>
<feature type="transmembrane region" description="Helical" evidence="16">
    <location>
        <begin position="39"/>
        <end position="64"/>
    </location>
</feature>
<evidence type="ECO:0000256" key="1">
    <source>
        <dbReference type="ARBA" id="ARBA00004651"/>
    </source>
</evidence>
<dbReference type="PANTHER" id="PTHR22888">
    <property type="entry name" value="CYTOCHROME C OXIDASE, SUBUNIT II"/>
    <property type="match status" value="1"/>
</dbReference>
<dbReference type="EMBL" id="JBHRTN010000004">
    <property type="protein sequence ID" value="MFC3124274.1"/>
    <property type="molecule type" value="Genomic_DNA"/>
</dbReference>
<evidence type="ECO:0000256" key="2">
    <source>
        <dbReference type="ARBA" id="ARBA00007866"/>
    </source>
</evidence>
<dbReference type="Gene3D" id="1.10.287.90">
    <property type="match status" value="1"/>
</dbReference>
<dbReference type="PROSITE" id="PS50857">
    <property type="entry name" value="COX2_CUA"/>
    <property type="match status" value="1"/>
</dbReference>
<dbReference type="InterPro" id="IPR002429">
    <property type="entry name" value="CcO_II-like_C"/>
</dbReference>
<keyword evidence="5 14" id="KW-0679">Respiratory chain</keyword>
<keyword evidence="6 16" id="KW-0812">Transmembrane</keyword>
<dbReference type="InterPro" id="IPR045187">
    <property type="entry name" value="CcO_II"/>
</dbReference>
<dbReference type="InterPro" id="IPR006333">
    <property type="entry name" value="Cyt_o_ubiquinol_oxidase_su2"/>
</dbReference>
<evidence type="ECO:0000256" key="11">
    <source>
        <dbReference type="ARBA" id="ARBA00023136"/>
    </source>
</evidence>
<dbReference type="CDD" id="cd04212">
    <property type="entry name" value="CuRO_UO_II"/>
    <property type="match status" value="1"/>
</dbReference>
<feature type="domain" description="Cytochrome oxidase subunit II transmembrane region profile" evidence="18">
    <location>
        <begin position="18"/>
        <end position="115"/>
    </location>
</feature>
<sequence length="349" mass="37736">MFWKRYRPLALMAALLLLPGCESLTVLYPAGDVAAQQSDLIIASTLLMLIIIVPVILLTLFFAWRYRASNKRATYAPEWSHSTGLEVIIWAAPLAIIIALGGITWVGTHVLDPYRPLGRIDAARPVEDGVLPLEVEVVSLDWKWLFIYPQQGIATVNELVAPVDVPINFRISSENNMNTLWVPTLAGMIYSMPGMETKLHAVINRAGVFEGRSGHYSGAGFSDMHFKFHGMNQTDFTAWVERVRAEGGGTLDRARYIELAKPSVADPVRYFGGFEDGLFRAIVERCVRPGTTCMSEMMHGAGGHGGPAAPNRQPSSSESSAPAATPADGHGGHGGHAPGSPPTSSGTTE</sequence>
<dbReference type="InterPro" id="IPR034227">
    <property type="entry name" value="CuRO_UO_II"/>
</dbReference>
<evidence type="ECO:0000256" key="3">
    <source>
        <dbReference type="ARBA" id="ARBA00022448"/>
    </source>
</evidence>
<evidence type="ECO:0000256" key="4">
    <source>
        <dbReference type="ARBA" id="ARBA00022475"/>
    </source>
</evidence>
<dbReference type="PROSITE" id="PS50999">
    <property type="entry name" value="COX2_TM"/>
    <property type="match status" value="1"/>
</dbReference>
<gene>
    <name evidence="19" type="primary">cyoA</name>
    <name evidence="19" type="ORF">ACFOD4_04305</name>
</gene>
<dbReference type="Gene3D" id="2.60.40.420">
    <property type="entry name" value="Cupredoxins - blue copper proteins"/>
    <property type="match status" value="1"/>
</dbReference>
<evidence type="ECO:0000256" key="5">
    <source>
        <dbReference type="ARBA" id="ARBA00022660"/>
    </source>
</evidence>
<dbReference type="NCBIfam" id="TIGR01433">
    <property type="entry name" value="CyoA"/>
    <property type="match status" value="1"/>
</dbReference>
<keyword evidence="20" id="KW-1185">Reference proteome</keyword>
<keyword evidence="12" id="KW-0564">Palmitate</keyword>
<evidence type="ECO:0000256" key="13">
    <source>
        <dbReference type="ARBA" id="ARBA00023288"/>
    </source>
</evidence>
<evidence type="ECO:0000256" key="14">
    <source>
        <dbReference type="PIRNR" id="PIRNR000292"/>
    </source>
</evidence>
<dbReference type="InterPro" id="IPR010514">
    <property type="entry name" value="COX_ARM"/>
</dbReference>
<comment type="similarity">
    <text evidence="2 14">Belongs to the cytochrome c oxidase subunit 2 family.</text>
</comment>
<keyword evidence="9 16" id="KW-1133">Transmembrane helix</keyword>
<feature type="transmembrane region" description="Helical" evidence="16">
    <location>
        <begin position="85"/>
        <end position="107"/>
    </location>
</feature>
<evidence type="ECO:0000256" key="6">
    <source>
        <dbReference type="ARBA" id="ARBA00022692"/>
    </source>
</evidence>
<dbReference type="Pfam" id="PF06481">
    <property type="entry name" value="COX_ARM"/>
    <property type="match status" value="1"/>
</dbReference>